<dbReference type="InterPro" id="IPR009241">
    <property type="entry name" value="HigB-like"/>
</dbReference>
<dbReference type="Pfam" id="PF05973">
    <property type="entry name" value="Gp49"/>
    <property type="match status" value="1"/>
</dbReference>
<evidence type="ECO:0008006" key="3">
    <source>
        <dbReference type="Google" id="ProtNLM"/>
    </source>
</evidence>
<dbReference type="PANTHER" id="PTHR41791">
    <property type="entry name" value="SSL7039 PROTEIN"/>
    <property type="match status" value="1"/>
</dbReference>
<name>A0A517SJA0_9PLAN</name>
<dbReference type="AlphaFoldDB" id="A0A517SJA0"/>
<dbReference type="PANTHER" id="PTHR41791:SF1">
    <property type="entry name" value="SSL7039 PROTEIN"/>
    <property type="match status" value="1"/>
</dbReference>
<reference evidence="1 2" key="1">
    <citation type="submission" date="2019-02" db="EMBL/GenBank/DDBJ databases">
        <title>Deep-cultivation of Planctomycetes and their phenomic and genomic characterization uncovers novel biology.</title>
        <authorList>
            <person name="Wiegand S."/>
            <person name="Jogler M."/>
            <person name="Boedeker C."/>
            <person name="Pinto D."/>
            <person name="Vollmers J."/>
            <person name="Rivas-Marin E."/>
            <person name="Kohn T."/>
            <person name="Peeters S.H."/>
            <person name="Heuer A."/>
            <person name="Rast P."/>
            <person name="Oberbeckmann S."/>
            <person name="Bunk B."/>
            <person name="Jeske O."/>
            <person name="Meyerdierks A."/>
            <person name="Storesund J.E."/>
            <person name="Kallscheuer N."/>
            <person name="Luecker S."/>
            <person name="Lage O.M."/>
            <person name="Pohl T."/>
            <person name="Merkel B.J."/>
            <person name="Hornburger P."/>
            <person name="Mueller R.-W."/>
            <person name="Bruemmer F."/>
            <person name="Labrenz M."/>
            <person name="Spormann A.M."/>
            <person name="Op den Camp H."/>
            <person name="Overmann J."/>
            <person name="Amann R."/>
            <person name="Jetten M.S.M."/>
            <person name="Mascher T."/>
            <person name="Medema M.H."/>
            <person name="Devos D.P."/>
            <person name="Kaster A.-K."/>
            <person name="Ovreas L."/>
            <person name="Rohde M."/>
            <person name="Galperin M.Y."/>
            <person name="Jogler C."/>
        </authorList>
    </citation>
    <scope>NUCLEOTIDE SEQUENCE [LARGE SCALE GENOMIC DNA]</scope>
    <source>
        <strain evidence="1 2">Pan44</strain>
    </source>
</reference>
<evidence type="ECO:0000313" key="1">
    <source>
        <dbReference type="EMBL" id="QDT56197.1"/>
    </source>
</evidence>
<gene>
    <name evidence="1" type="ORF">Pan44_42490</name>
</gene>
<organism evidence="1 2">
    <name type="scientific">Caulifigura coniformis</name>
    <dbReference type="NCBI Taxonomy" id="2527983"/>
    <lineage>
        <taxon>Bacteria</taxon>
        <taxon>Pseudomonadati</taxon>
        <taxon>Planctomycetota</taxon>
        <taxon>Planctomycetia</taxon>
        <taxon>Planctomycetales</taxon>
        <taxon>Planctomycetaceae</taxon>
        <taxon>Caulifigura</taxon>
    </lineage>
</organism>
<dbReference type="InterPro" id="IPR014056">
    <property type="entry name" value="TypeIITA-like_toxin_pred"/>
</dbReference>
<accession>A0A517SJA0</accession>
<dbReference type="Proteomes" id="UP000315700">
    <property type="component" value="Chromosome"/>
</dbReference>
<evidence type="ECO:0000313" key="2">
    <source>
        <dbReference type="Proteomes" id="UP000315700"/>
    </source>
</evidence>
<proteinExistence type="predicted"/>
<dbReference type="RefSeq" id="WP_197453524.1">
    <property type="nucleotide sequence ID" value="NZ_CP036271.1"/>
</dbReference>
<keyword evidence="2" id="KW-1185">Reference proteome</keyword>
<dbReference type="InParanoid" id="A0A517SJA0"/>
<sequence length="108" mass="12313">MIEVNQYVRENGSCPFAAWFDSLDAQVAAKVRVALIRMEQGNLGDSKPVGEGVWERRLHFAGGYRVYYGRDGAELVVLFVGGTKRRQQSDIAFARELWTEYRRRKKGG</sequence>
<dbReference type="EMBL" id="CP036271">
    <property type="protein sequence ID" value="QDT56197.1"/>
    <property type="molecule type" value="Genomic_DNA"/>
</dbReference>
<dbReference type="PIRSF" id="PIRSF028744">
    <property type="entry name" value="Addict_mod_HI1419"/>
    <property type="match status" value="1"/>
</dbReference>
<dbReference type="KEGG" id="ccos:Pan44_42490"/>
<dbReference type="NCBIfam" id="TIGR02683">
    <property type="entry name" value="upstrm_HI1419"/>
    <property type="match status" value="1"/>
</dbReference>
<protein>
    <recommendedName>
        <fullName evidence="3">Addiction module killer protein</fullName>
    </recommendedName>
</protein>